<evidence type="ECO:0008006" key="4">
    <source>
        <dbReference type="Google" id="ProtNLM"/>
    </source>
</evidence>
<reference evidence="2 3" key="1">
    <citation type="submission" date="2016-10" db="EMBL/GenBank/DDBJ databases">
        <authorList>
            <person name="de Groot N.N."/>
        </authorList>
    </citation>
    <scope>NUCLEOTIDE SEQUENCE [LARGE SCALE GENOMIC DNA]</scope>
    <source>
        <strain evidence="2 3">CGMCC 1.7031</strain>
    </source>
</reference>
<protein>
    <recommendedName>
        <fullName evidence="4">Lipocalin-like domain-containing protein</fullName>
    </recommendedName>
</protein>
<feature type="chain" id="PRO_5011614264" description="Lipocalin-like domain-containing protein" evidence="1">
    <location>
        <begin position="19"/>
        <end position="165"/>
    </location>
</feature>
<dbReference type="STRING" id="490189.SAMN02927903_02551"/>
<keyword evidence="1" id="KW-0732">Signal</keyword>
<dbReference type="InterPro" id="IPR046219">
    <property type="entry name" value="DUF6252"/>
</dbReference>
<gene>
    <name evidence="2" type="ORF">SAMN02927903_02551</name>
</gene>
<keyword evidence="3" id="KW-1185">Reference proteome</keyword>
<proteinExistence type="predicted"/>
<evidence type="ECO:0000313" key="2">
    <source>
        <dbReference type="EMBL" id="SCY83507.1"/>
    </source>
</evidence>
<dbReference type="RefSeq" id="WP_139149665.1">
    <property type="nucleotide sequence ID" value="NZ_FMVF01000012.1"/>
</dbReference>
<evidence type="ECO:0000313" key="3">
    <source>
        <dbReference type="Proteomes" id="UP000199354"/>
    </source>
</evidence>
<organism evidence="2 3">
    <name type="scientific">Flavobacterium caeni</name>
    <dbReference type="NCBI Taxonomy" id="490189"/>
    <lineage>
        <taxon>Bacteria</taxon>
        <taxon>Pseudomonadati</taxon>
        <taxon>Bacteroidota</taxon>
        <taxon>Flavobacteriia</taxon>
        <taxon>Flavobacteriales</taxon>
        <taxon>Flavobacteriaceae</taxon>
        <taxon>Flavobacterium</taxon>
    </lineage>
</organism>
<dbReference type="PROSITE" id="PS51257">
    <property type="entry name" value="PROKAR_LIPOPROTEIN"/>
    <property type="match status" value="1"/>
</dbReference>
<dbReference type="Proteomes" id="UP000199354">
    <property type="component" value="Unassembled WGS sequence"/>
</dbReference>
<dbReference type="Pfam" id="PF19765">
    <property type="entry name" value="DUF6252"/>
    <property type="match status" value="1"/>
</dbReference>
<name>A0A1G5J5H5_9FLAO</name>
<accession>A0A1G5J5H5</accession>
<sequence length="165" mass="17669">MKTLKTLSRMIMVAAVLAFVSCNKDDDNNTWVPAGGSGEYYMKSKVDGNDYNNSAFFAPSATLNSGVLMIQSSTDVGNSIQIQIPNFDGVGTYNSGSNNLANGYINYLTLSPLRTYTSVRGSGTVEVTEVTETYIAGTFSAVAPENDETPSATVTITEGEFKVKR</sequence>
<dbReference type="AlphaFoldDB" id="A0A1G5J5H5"/>
<evidence type="ECO:0000256" key="1">
    <source>
        <dbReference type="SAM" id="SignalP"/>
    </source>
</evidence>
<dbReference type="OrthoDB" id="1366900at2"/>
<dbReference type="EMBL" id="FMVF01000012">
    <property type="protein sequence ID" value="SCY83507.1"/>
    <property type="molecule type" value="Genomic_DNA"/>
</dbReference>
<feature type="signal peptide" evidence="1">
    <location>
        <begin position="1"/>
        <end position="18"/>
    </location>
</feature>